<proteinExistence type="predicted"/>
<sequence>MLGAEQGQVVQDVGGGEDTVEPGRGSVSPGTDHTAVGHIALLPFSPDLTNYPAGPVD</sequence>
<organism evidence="2 3">
    <name type="scientific">Streptomyces actuosus</name>
    <dbReference type="NCBI Taxonomy" id="1885"/>
    <lineage>
        <taxon>Bacteria</taxon>
        <taxon>Bacillati</taxon>
        <taxon>Actinomycetota</taxon>
        <taxon>Actinomycetes</taxon>
        <taxon>Kitasatosporales</taxon>
        <taxon>Streptomycetaceae</taxon>
        <taxon>Streptomyces</taxon>
    </lineage>
</organism>
<keyword evidence="3" id="KW-1185">Reference proteome</keyword>
<feature type="region of interest" description="Disordered" evidence="1">
    <location>
        <begin position="1"/>
        <end position="34"/>
    </location>
</feature>
<evidence type="ECO:0000256" key="1">
    <source>
        <dbReference type="SAM" id="MobiDB-lite"/>
    </source>
</evidence>
<dbReference type="Proteomes" id="UP000788262">
    <property type="component" value="Unassembled WGS sequence"/>
</dbReference>
<reference evidence="2 3" key="1">
    <citation type="submission" date="2021-02" db="EMBL/GenBank/DDBJ databases">
        <title>Whole genome sequencing of Streptomyces actuosus VRA1.</title>
        <authorList>
            <person name="Sen G."/>
            <person name="Sen A."/>
        </authorList>
    </citation>
    <scope>NUCLEOTIDE SEQUENCE [LARGE SCALE GENOMIC DNA]</scope>
    <source>
        <strain evidence="2 3">VRA1</strain>
    </source>
</reference>
<name>A0ABS2VVE1_STRAS</name>
<evidence type="ECO:0000313" key="3">
    <source>
        <dbReference type="Proteomes" id="UP000788262"/>
    </source>
</evidence>
<dbReference type="RefSeq" id="WP_205385227.1">
    <property type="nucleotide sequence ID" value="NZ_JAFFZS010000021.1"/>
</dbReference>
<evidence type="ECO:0000313" key="2">
    <source>
        <dbReference type="EMBL" id="MBN0047092.1"/>
    </source>
</evidence>
<dbReference type="EMBL" id="JAFFZS010000021">
    <property type="protein sequence ID" value="MBN0047092.1"/>
    <property type="molecule type" value="Genomic_DNA"/>
</dbReference>
<feature type="compositionally biased region" description="Low complexity" evidence="1">
    <location>
        <begin position="1"/>
        <end position="12"/>
    </location>
</feature>
<comment type="caution">
    <text evidence="2">The sequence shown here is derived from an EMBL/GenBank/DDBJ whole genome shotgun (WGS) entry which is preliminary data.</text>
</comment>
<accession>A0ABS2VVE1</accession>
<gene>
    <name evidence="2" type="ORF">JS756_23890</name>
</gene>
<protein>
    <submittedName>
        <fullName evidence="2">Uncharacterized protein</fullName>
    </submittedName>
</protein>